<evidence type="ECO:0000256" key="1">
    <source>
        <dbReference type="SAM" id="SignalP"/>
    </source>
</evidence>
<sequence>MRKKLLNILICVALMGLGGCASTVNSTGQTTFNSDIKNIALVCWTPDNVEKFSKELCASLKQGLKESGIDATTKVINEMDPNLSSERAEITTDQQADIIMTINHVRVSLYNGQPSNTLLNIELLNPKENKKIWAARVYTKGSNVTGPGNPEKVATEIINQMKLDGLKI</sequence>
<accession>A0A7K3WNL6</accession>
<protein>
    <recommendedName>
        <fullName evidence="4">DUF4136 domain-containing protein</fullName>
    </recommendedName>
</protein>
<dbReference type="PROSITE" id="PS51257">
    <property type="entry name" value="PROKAR_LIPOPROTEIN"/>
    <property type="match status" value="1"/>
</dbReference>
<evidence type="ECO:0008006" key="4">
    <source>
        <dbReference type="Google" id="ProtNLM"/>
    </source>
</evidence>
<proteinExistence type="predicted"/>
<reference evidence="2 3" key="1">
    <citation type="submission" date="2020-02" db="EMBL/GenBank/DDBJ databases">
        <title>Out from the shadows clarifying the taxonomy of the family Cryomorphaceae and related taxa by utilizing the GTDB taxonomic framework.</title>
        <authorList>
            <person name="Bowman J.P."/>
        </authorList>
    </citation>
    <scope>NUCLEOTIDE SEQUENCE [LARGE SCALE GENOMIC DNA]</scope>
    <source>
        <strain evidence="2 3">QSSC 1-22</strain>
    </source>
</reference>
<dbReference type="EMBL" id="JAAGVY010000008">
    <property type="protein sequence ID" value="NEN23084.1"/>
    <property type="molecule type" value="Genomic_DNA"/>
</dbReference>
<name>A0A7K3WNL6_9FLAO</name>
<gene>
    <name evidence="2" type="ORF">G3O08_06175</name>
</gene>
<feature type="chain" id="PRO_5029723227" description="DUF4136 domain-containing protein" evidence="1">
    <location>
        <begin position="22"/>
        <end position="168"/>
    </location>
</feature>
<dbReference type="Proteomes" id="UP000486602">
    <property type="component" value="Unassembled WGS sequence"/>
</dbReference>
<feature type="signal peptide" evidence="1">
    <location>
        <begin position="1"/>
        <end position="21"/>
    </location>
</feature>
<evidence type="ECO:0000313" key="3">
    <source>
        <dbReference type="Proteomes" id="UP000486602"/>
    </source>
</evidence>
<keyword evidence="1" id="KW-0732">Signal</keyword>
<dbReference type="RefSeq" id="WP_163283946.1">
    <property type="nucleotide sequence ID" value="NZ_JAAGVY010000008.1"/>
</dbReference>
<dbReference type="AlphaFoldDB" id="A0A7K3WNL6"/>
<organism evidence="2 3">
    <name type="scientific">Cryomorpha ignava</name>
    <dbReference type="NCBI Taxonomy" id="101383"/>
    <lineage>
        <taxon>Bacteria</taxon>
        <taxon>Pseudomonadati</taxon>
        <taxon>Bacteroidota</taxon>
        <taxon>Flavobacteriia</taxon>
        <taxon>Flavobacteriales</taxon>
        <taxon>Cryomorphaceae</taxon>
        <taxon>Cryomorpha</taxon>
    </lineage>
</organism>
<comment type="caution">
    <text evidence="2">The sequence shown here is derived from an EMBL/GenBank/DDBJ whole genome shotgun (WGS) entry which is preliminary data.</text>
</comment>
<keyword evidence="3" id="KW-1185">Reference proteome</keyword>
<evidence type="ECO:0000313" key="2">
    <source>
        <dbReference type="EMBL" id="NEN23084.1"/>
    </source>
</evidence>